<protein>
    <recommendedName>
        <fullName evidence="4">ZIP Zinc transporter</fullName>
    </recommendedName>
</protein>
<keyword evidence="1" id="KW-0812">Transmembrane</keyword>
<evidence type="ECO:0000256" key="1">
    <source>
        <dbReference type="SAM" id="Phobius"/>
    </source>
</evidence>
<gene>
    <name evidence="2" type="ORF">OESDEN_14537</name>
</gene>
<name>A0A0B1SLC9_OESDE</name>
<sequence length="94" mass="10490">MYQLDRFGFVVSFFPSTFLCNSLLKNNAKAVVKSLTFVLALMFHASLEGFAFGVQNSDMDELTKNAVTCILVSLSLGTFIHITFFEPSYVPTFC</sequence>
<reference evidence="2 3" key="1">
    <citation type="submission" date="2014-03" db="EMBL/GenBank/DDBJ databases">
        <title>Draft genome of the hookworm Oesophagostomum dentatum.</title>
        <authorList>
            <person name="Mitreva M."/>
        </authorList>
    </citation>
    <scope>NUCLEOTIDE SEQUENCE [LARGE SCALE GENOMIC DNA]</scope>
    <source>
        <strain evidence="2 3">OD-Hann</strain>
    </source>
</reference>
<evidence type="ECO:0000313" key="2">
    <source>
        <dbReference type="EMBL" id="KHJ85729.1"/>
    </source>
</evidence>
<feature type="transmembrane region" description="Helical" evidence="1">
    <location>
        <begin position="7"/>
        <end position="24"/>
    </location>
</feature>
<organism evidence="2 3">
    <name type="scientific">Oesophagostomum dentatum</name>
    <name type="common">Nodular worm</name>
    <dbReference type="NCBI Taxonomy" id="61180"/>
    <lineage>
        <taxon>Eukaryota</taxon>
        <taxon>Metazoa</taxon>
        <taxon>Ecdysozoa</taxon>
        <taxon>Nematoda</taxon>
        <taxon>Chromadorea</taxon>
        <taxon>Rhabditida</taxon>
        <taxon>Rhabditina</taxon>
        <taxon>Rhabditomorpha</taxon>
        <taxon>Strongyloidea</taxon>
        <taxon>Strongylidae</taxon>
        <taxon>Oesophagostomum</taxon>
    </lineage>
</organism>
<dbReference type="AlphaFoldDB" id="A0A0B1SLC9"/>
<dbReference type="EMBL" id="KN562798">
    <property type="protein sequence ID" value="KHJ85729.1"/>
    <property type="molecule type" value="Genomic_DNA"/>
</dbReference>
<proteinExistence type="predicted"/>
<dbReference type="OrthoDB" id="448280at2759"/>
<feature type="transmembrane region" description="Helical" evidence="1">
    <location>
        <begin position="66"/>
        <end position="85"/>
    </location>
</feature>
<keyword evidence="1" id="KW-0472">Membrane</keyword>
<dbReference type="Proteomes" id="UP000053660">
    <property type="component" value="Unassembled WGS sequence"/>
</dbReference>
<keyword evidence="3" id="KW-1185">Reference proteome</keyword>
<evidence type="ECO:0008006" key="4">
    <source>
        <dbReference type="Google" id="ProtNLM"/>
    </source>
</evidence>
<accession>A0A0B1SLC9</accession>
<feature type="transmembrane region" description="Helical" evidence="1">
    <location>
        <begin position="30"/>
        <end position="54"/>
    </location>
</feature>
<keyword evidence="1" id="KW-1133">Transmembrane helix</keyword>
<evidence type="ECO:0000313" key="3">
    <source>
        <dbReference type="Proteomes" id="UP000053660"/>
    </source>
</evidence>